<comment type="caution">
    <text evidence="2">The sequence shown here is derived from an EMBL/GenBank/DDBJ whole genome shotgun (WGS) entry which is preliminary data.</text>
</comment>
<dbReference type="InterPro" id="IPR010982">
    <property type="entry name" value="Lambda_DNA-bd_dom_sf"/>
</dbReference>
<dbReference type="PROSITE" id="PS50943">
    <property type="entry name" value="HTH_CROC1"/>
    <property type="match status" value="1"/>
</dbReference>
<dbReference type="Gene3D" id="1.10.260.40">
    <property type="entry name" value="lambda repressor-like DNA-binding domains"/>
    <property type="match status" value="1"/>
</dbReference>
<name>A0A921N0Y4_9FIRM</name>
<dbReference type="SUPFAM" id="SSF47413">
    <property type="entry name" value="lambda repressor-like DNA-binding domains"/>
    <property type="match status" value="1"/>
</dbReference>
<organism evidence="2 3">
    <name type="scientific">Romboutsia timonensis</name>
    <dbReference type="NCBI Taxonomy" id="1776391"/>
    <lineage>
        <taxon>Bacteria</taxon>
        <taxon>Bacillati</taxon>
        <taxon>Bacillota</taxon>
        <taxon>Clostridia</taxon>
        <taxon>Peptostreptococcales</taxon>
        <taxon>Peptostreptococcaceae</taxon>
        <taxon>Romboutsia</taxon>
    </lineage>
</organism>
<dbReference type="SMART" id="SM00530">
    <property type="entry name" value="HTH_XRE"/>
    <property type="match status" value="1"/>
</dbReference>
<protein>
    <submittedName>
        <fullName evidence="2">Helix-turn-helix domain-containing protein</fullName>
    </submittedName>
</protein>
<evidence type="ECO:0000313" key="2">
    <source>
        <dbReference type="EMBL" id="HJG96350.1"/>
    </source>
</evidence>
<reference evidence="2" key="2">
    <citation type="submission" date="2021-09" db="EMBL/GenBank/DDBJ databases">
        <authorList>
            <person name="Gilroy R."/>
        </authorList>
    </citation>
    <scope>NUCLEOTIDE SEQUENCE</scope>
    <source>
        <strain evidence="2">1277</strain>
    </source>
</reference>
<dbReference type="AlphaFoldDB" id="A0A921N0Y4"/>
<gene>
    <name evidence="2" type="ORF">K8V90_04520</name>
</gene>
<dbReference type="Pfam" id="PF01381">
    <property type="entry name" value="HTH_3"/>
    <property type="match status" value="1"/>
</dbReference>
<reference evidence="2" key="1">
    <citation type="journal article" date="2021" name="PeerJ">
        <title>Extensive microbial diversity within the chicken gut microbiome revealed by metagenomics and culture.</title>
        <authorList>
            <person name="Gilroy R."/>
            <person name="Ravi A."/>
            <person name="Getino M."/>
            <person name="Pursley I."/>
            <person name="Horton D.L."/>
            <person name="Alikhan N.F."/>
            <person name="Baker D."/>
            <person name="Gharbi K."/>
            <person name="Hall N."/>
            <person name="Watson M."/>
            <person name="Adriaenssens E.M."/>
            <person name="Foster-Nyarko E."/>
            <person name="Jarju S."/>
            <person name="Secka A."/>
            <person name="Antonio M."/>
            <person name="Oren A."/>
            <person name="Chaudhuri R.R."/>
            <person name="La Ragione R."/>
            <person name="Hildebrand F."/>
            <person name="Pallen M.J."/>
        </authorList>
    </citation>
    <scope>NUCLEOTIDE SEQUENCE</scope>
    <source>
        <strain evidence="2">1277</strain>
    </source>
</reference>
<dbReference type="InterPro" id="IPR001387">
    <property type="entry name" value="Cro/C1-type_HTH"/>
</dbReference>
<evidence type="ECO:0000259" key="1">
    <source>
        <dbReference type="PROSITE" id="PS50943"/>
    </source>
</evidence>
<evidence type="ECO:0000313" key="3">
    <source>
        <dbReference type="Proteomes" id="UP000776700"/>
    </source>
</evidence>
<dbReference type="CDD" id="cd00093">
    <property type="entry name" value="HTH_XRE"/>
    <property type="match status" value="1"/>
</dbReference>
<dbReference type="EMBL" id="DYUB01000151">
    <property type="protein sequence ID" value="HJG96350.1"/>
    <property type="molecule type" value="Genomic_DNA"/>
</dbReference>
<proteinExistence type="predicted"/>
<feature type="domain" description="HTH cro/C1-type" evidence="1">
    <location>
        <begin position="7"/>
        <end position="62"/>
    </location>
</feature>
<dbReference type="Proteomes" id="UP000776700">
    <property type="component" value="Unassembled WGS sequence"/>
</dbReference>
<dbReference type="GO" id="GO:0003677">
    <property type="term" value="F:DNA binding"/>
    <property type="evidence" value="ECO:0007669"/>
    <property type="project" value="InterPro"/>
</dbReference>
<accession>A0A921N0Y4</accession>
<sequence>MNIGEILKESRIEKGLSVIEVARILGIDRTTYFRYENNQVKNIPIQNLLKLIDLLDIDLNEIKIK</sequence>